<evidence type="ECO:0000313" key="2">
    <source>
        <dbReference type="EMBL" id="MFC3957762.1"/>
    </source>
</evidence>
<feature type="transmembrane region" description="Helical" evidence="1">
    <location>
        <begin position="159"/>
        <end position="180"/>
    </location>
</feature>
<accession>A0ABD5NLM7</accession>
<dbReference type="EMBL" id="JBHSAQ010000002">
    <property type="protein sequence ID" value="MFC3957762.1"/>
    <property type="molecule type" value="Genomic_DNA"/>
</dbReference>
<evidence type="ECO:0000256" key="1">
    <source>
        <dbReference type="SAM" id="Phobius"/>
    </source>
</evidence>
<feature type="transmembrane region" description="Helical" evidence="1">
    <location>
        <begin position="256"/>
        <end position="280"/>
    </location>
</feature>
<dbReference type="Proteomes" id="UP001595846">
    <property type="component" value="Unassembled WGS sequence"/>
</dbReference>
<gene>
    <name evidence="2" type="ORF">ACFOUR_05165</name>
</gene>
<name>A0ABD5NLM7_9EURY</name>
<feature type="transmembrane region" description="Helical" evidence="1">
    <location>
        <begin position="187"/>
        <end position="207"/>
    </location>
</feature>
<dbReference type="GO" id="GO:0005886">
    <property type="term" value="C:plasma membrane"/>
    <property type="evidence" value="ECO:0007669"/>
    <property type="project" value="UniProtKB-SubCell"/>
</dbReference>
<evidence type="ECO:0000313" key="3">
    <source>
        <dbReference type="Proteomes" id="UP001595846"/>
    </source>
</evidence>
<organism evidence="2 3">
    <name type="scientific">Halovivax cerinus</name>
    <dbReference type="NCBI Taxonomy" id="1487865"/>
    <lineage>
        <taxon>Archaea</taxon>
        <taxon>Methanobacteriati</taxon>
        <taxon>Methanobacteriota</taxon>
        <taxon>Stenosarchaea group</taxon>
        <taxon>Halobacteria</taxon>
        <taxon>Halobacteriales</taxon>
        <taxon>Natrialbaceae</taxon>
        <taxon>Halovivax</taxon>
    </lineage>
</organism>
<proteinExistence type="predicted"/>
<dbReference type="Pfam" id="PF12679">
    <property type="entry name" value="ABC2_membrane_2"/>
    <property type="match status" value="1"/>
</dbReference>
<dbReference type="AlphaFoldDB" id="A0ABD5NLM7"/>
<feature type="transmembrane region" description="Helical" evidence="1">
    <location>
        <begin position="68"/>
        <end position="96"/>
    </location>
</feature>
<keyword evidence="3" id="KW-1185">Reference proteome</keyword>
<dbReference type="GeneID" id="73903137"/>
<dbReference type="RefSeq" id="WP_256533987.1">
    <property type="nucleotide sequence ID" value="NZ_CP101824.1"/>
</dbReference>
<comment type="caution">
    <text evidence="2">The sequence shown here is derived from an EMBL/GenBank/DDBJ whole genome shotgun (WGS) entry which is preliminary data.</text>
</comment>
<reference evidence="2 3" key="1">
    <citation type="journal article" date="2019" name="Int. J. Syst. Evol. Microbiol.">
        <title>The Global Catalogue of Microorganisms (GCM) 10K type strain sequencing project: providing services to taxonomists for standard genome sequencing and annotation.</title>
        <authorList>
            <consortium name="The Broad Institute Genomics Platform"/>
            <consortium name="The Broad Institute Genome Sequencing Center for Infectious Disease"/>
            <person name="Wu L."/>
            <person name="Ma J."/>
        </authorList>
    </citation>
    <scope>NUCLEOTIDE SEQUENCE [LARGE SCALE GENOMIC DNA]</scope>
    <source>
        <strain evidence="2 3">IBRC-M 10256</strain>
    </source>
</reference>
<protein>
    <submittedName>
        <fullName evidence="2">ABC transporter permease</fullName>
    </submittedName>
</protein>
<keyword evidence="1" id="KW-0472">Membrane</keyword>
<sequence>MTFSSIASIFSIELRQHYRSRRTVVTVTIVTFVCTNLSFNALRVTDVARGRQLGTHDQFYLRSIGNDLFFPVMASVSTLQLFLVCFATLLGAGTIVGGREDGTLRTHQSLPVGRRAVFLGHVLARLTVVATVLAIVYGLTLVQAYRSGLTPSLTTGVTFIGVVVVHLAGFVVVGVALSTIRRRRSVVFAAALVAAVGLLLVSLPLSMVSPRLTLIGPGPIFSTLVASLDDRVYTAFQVAHGGGSTAVNFTVVEIPFYASTSAALLSQALWIVIPTVSGLIRYERCDIN</sequence>
<feature type="transmembrane region" description="Helical" evidence="1">
    <location>
        <begin position="24"/>
        <end position="42"/>
    </location>
</feature>
<keyword evidence="1" id="KW-1133">Transmembrane helix</keyword>
<feature type="transmembrane region" description="Helical" evidence="1">
    <location>
        <begin position="117"/>
        <end position="139"/>
    </location>
</feature>
<keyword evidence="1" id="KW-0812">Transmembrane</keyword>